<dbReference type="PANTHER" id="PTHR33540">
    <property type="entry name" value="TRNA THREONYLCARBAMOYLADENOSINE BIOSYNTHESIS PROTEIN TSAE"/>
    <property type="match status" value="1"/>
</dbReference>
<proteinExistence type="inferred from homology"/>
<gene>
    <name evidence="11" type="ordered locus">DSC_06895</name>
</gene>
<comment type="similarity">
    <text evidence="2">Belongs to the TsaE family.</text>
</comment>
<dbReference type="SUPFAM" id="SSF52540">
    <property type="entry name" value="P-loop containing nucleoside triphosphate hydrolases"/>
    <property type="match status" value="1"/>
</dbReference>
<dbReference type="InterPro" id="IPR003442">
    <property type="entry name" value="T6A_TsaE"/>
</dbReference>
<evidence type="ECO:0000313" key="12">
    <source>
        <dbReference type="Proteomes" id="UP000005870"/>
    </source>
</evidence>
<protein>
    <recommendedName>
        <fullName evidence="3">tRNA threonylcarbamoyladenosine biosynthesis protein TsaE</fullName>
    </recommendedName>
    <alternativeName>
        <fullName evidence="10">t(6)A37 threonylcarbamoyladenosine biosynthesis protein TsaE</fullName>
    </alternativeName>
</protein>
<keyword evidence="12" id="KW-1185">Reference proteome</keyword>
<keyword evidence="8" id="KW-0067">ATP-binding</keyword>
<dbReference type="HOGENOM" id="CLU_087829_2_1_6"/>
<dbReference type="Gene3D" id="3.40.50.300">
    <property type="entry name" value="P-loop containing nucleotide triphosphate hydrolases"/>
    <property type="match status" value="1"/>
</dbReference>
<evidence type="ECO:0000256" key="8">
    <source>
        <dbReference type="ARBA" id="ARBA00022840"/>
    </source>
</evidence>
<comment type="subcellular location">
    <subcellularLocation>
        <location evidence="1">Cytoplasm</location>
    </subcellularLocation>
</comment>
<keyword evidence="5" id="KW-0819">tRNA processing</keyword>
<dbReference type="KEGG" id="psd:DSC_06895"/>
<dbReference type="NCBIfam" id="TIGR00150">
    <property type="entry name" value="T6A_YjeE"/>
    <property type="match status" value="1"/>
</dbReference>
<dbReference type="RefSeq" id="WP_014160206.1">
    <property type="nucleotide sequence ID" value="NC_016147.2"/>
</dbReference>
<dbReference type="InterPro" id="IPR027417">
    <property type="entry name" value="P-loop_NTPase"/>
</dbReference>
<keyword evidence="4" id="KW-0963">Cytoplasm</keyword>
<dbReference type="GO" id="GO:0046872">
    <property type="term" value="F:metal ion binding"/>
    <property type="evidence" value="ECO:0007669"/>
    <property type="project" value="UniProtKB-KW"/>
</dbReference>
<name>G7USF8_PSEUP</name>
<keyword evidence="9" id="KW-0460">Magnesium</keyword>
<evidence type="ECO:0000256" key="5">
    <source>
        <dbReference type="ARBA" id="ARBA00022694"/>
    </source>
</evidence>
<evidence type="ECO:0000256" key="4">
    <source>
        <dbReference type="ARBA" id="ARBA00022490"/>
    </source>
</evidence>
<evidence type="ECO:0000256" key="2">
    <source>
        <dbReference type="ARBA" id="ARBA00007599"/>
    </source>
</evidence>
<sequence>MQLHLATVEDTARLGAALARTRPPLAAVHLHGDLGSGKSTLARALLRALGVSGAIRSPTYTLVERYPIAGGEAWHLDLYRLGDASELDFLGLDEAVATLWLIEWAEKGRGGLPPPDLQIHLAIDGQGRSARLLAGSESGRAWLAQLAESAI</sequence>
<keyword evidence="6" id="KW-0479">Metal-binding</keyword>
<dbReference type="AlphaFoldDB" id="G7USF8"/>
<dbReference type="STRING" id="1045855.DSC_06895"/>
<dbReference type="Pfam" id="PF02367">
    <property type="entry name" value="TsaE"/>
    <property type="match status" value="1"/>
</dbReference>
<dbReference type="GO" id="GO:0002949">
    <property type="term" value="P:tRNA threonylcarbamoyladenosine modification"/>
    <property type="evidence" value="ECO:0007669"/>
    <property type="project" value="InterPro"/>
</dbReference>
<accession>G7USF8</accession>
<dbReference type="GO" id="GO:0005737">
    <property type="term" value="C:cytoplasm"/>
    <property type="evidence" value="ECO:0007669"/>
    <property type="project" value="UniProtKB-SubCell"/>
</dbReference>
<dbReference type="PANTHER" id="PTHR33540:SF2">
    <property type="entry name" value="TRNA THREONYLCARBAMOYLADENOSINE BIOSYNTHESIS PROTEIN TSAE"/>
    <property type="match status" value="1"/>
</dbReference>
<evidence type="ECO:0000256" key="9">
    <source>
        <dbReference type="ARBA" id="ARBA00022842"/>
    </source>
</evidence>
<dbReference type="EMBL" id="CP003093">
    <property type="protein sequence ID" value="AER56030.1"/>
    <property type="molecule type" value="Genomic_DNA"/>
</dbReference>
<dbReference type="GO" id="GO:0005524">
    <property type="term" value="F:ATP binding"/>
    <property type="evidence" value="ECO:0007669"/>
    <property type="project" value="UniProtKB-KW"/>
</dbReference>
<evidence type="ECO:0000313" key="11">
    <source>
        <dbReference type="EMBL" id="AER56030.1"/>
    </source>
</evidence>
<evidence type="ECO:0000256" key="6">
    <source>
        <dbReference type="ARBA" id="ARBA00022723"/>
    </source>
</evidence>
<dbReference type="Proteomes" id="UP000005870">
    <property type="component" value="Chromosome"/>
</dbReference>
<evidence type="ECO:0000256" key="1">
    <source>
        <dbReference type="ARBA" id="ARBA00004496"/>
    </source>
</evidence>
<reference evidence="11 12" key="1">
    <citation type="journal article" date="2012" name="J. Bacteriol.">
        <title>Complete Genome Sequence of the BTEX-Degrading Bacterium Pseudoxanthomonas spadix BD-a59.</title>
        <authorList>
            <person name="Lee S.H."/>
            <person name="Jin H.M."/>
            <person name="Lee H.J."/>
            <person name="Kim J.M."/>
            <person name="Jeon C.O."/>
        </authorList>
    </citation>
    <scope>NUCLEOTIDE SEQUENCE [LARGE SCALE GENOMIC DNA]</scope>
    <source>
        <strain evidence="11 12">BD-a59</strain>
    </source>
</reference>
<evidence type="ECO:0000256" key="10">
    <source>
        <dbReference type="ARBA" id="ARBA00032441"/>
    </source>
</evidence>
<keyword evidence="7" id="KW-0547">Nucleotide-binding</keyword>
<dbReference type="eggNOG" id="COG0802">
    <property type="taxonomic scope" value="Bacteria"/>
</dbReference>
<evidence type="ECO:0000256" key="7">
    <source>
        <dbReference type="ARBA" id="ARBA00022741"/>
    </source>
</evidence>
<evidence type="ECO:0000256" key="3">
    <source>
        <dbReference type="ARBA" id="ARBA00019010"/>
    </source>
</evidence>
<organism evidence="11 12">
    <name type="scientific">Pseudoxanthomonas spadix (strain BD-a59)</name>
    <dbReference type="NCBI Taxonomy" id="1045855"/>
    <lineage>
        <taxon>Bacteria</taxon>
        <taxon>Pseudomonadati</taxon>
        <taxon>Pseudomonadota</taxon>
        <taxon>Gammaproteobacteria</taxon>
        <taxon>Lysobacterales</taxon>
        <taxon>Lysobacteraceae</taxon>
        <taxon>Pseudoxanthomonas</taxon>
    </lineage>
</organism>